<accession>A0ABR4M2X8</accession>
<reference evidence="1 2" key="1">
    <citation type="submission" date="2024-07" db="EMBL/GenBank/DDBJ databases">
        <title>Section-level genome sequencing and comparative genomics of Aspergillus sections Usti and Cavernicolus.</title>
        <authorList>
            <consortium name="Lawrence Berkeley National Laboratory"/>
            <person name="Nybo J.L."/>
            <person name="Vesth T.C."/>
            <person name="Theobald S."/>
            <person name="Frisvad J.C."/>
            <person name="Larsen T.O."/>
            <person name="Kjaerboelling I."/>
            <person name="Rothschild-Mancinelli K."/>
            <person name="Lyhne E.K."/>
            <person name="Kogle M.E."/>
            <person name="Barry K."/>
            <person name="Clum A."/>
            <person name="Na H."/>
            <person name="Ledsgaard L."/>
            <person name="Lin J."/>
            <person name="Lipzen A."/>
            <person name="Kuo A."/>
            <person name="Riley R."/>
            <person name="Mondo S."/>
            <person name="Labutti K."/>
            <person name="Haridas S."/>
            <person name="Pangalinan J."/>
            <person name="Salamov A.A."/>
            <person name="Simmons B.A."/>
            <person name="Magnuson J.K."/>
            <person name="Chen J."/>
            <person name="Drula E."/>
            <person name="Henrissat B."/>
            <person name="Wiebenga A."/>
            <person name="Lubbers R.J."/>
            <person name="Gomes A.C."/>
            <person name="Macurrencykelacurrency M.R."/>
            <person name="Stajich J."/>
            <person name="Grigoriev I.V."/>
            <person name="Mortensen U.H."/>
            <person name="De Vries R.P."/>
            <person name="Baker S.E."/>
            <person name="Andersen M.R."/>
        </authorList>
    </citation>
    <scope>NUCLEOTIDE SEQUENCE [LARGE SCALE GENOMIC DNA]</scope>
    <source>
        <strain evidence="1 2">CBS 449.75</strain>
    </source>
</reference>
<organism evidence="1 2">
    <name type="scientific">Aspergillus lucknowensis</name>
    <dbReference type="NCBI Taxonomy" id="176173"/>
    <lineage>
        <taxon>Eukaryota</taxon>
        <taxon>Fungi</taxon>
        <taxon>Dikarya</taxon>
        <taxon>Ascomycota</taxon>
        <taxon>Pezizomycotina</taxon>
        <taxon>Eurotiomycetes</taxon>
        <taxon>Eurotiomycetidae</taxon>
        <taxon>Eurotiales</taxon>
        <taxon>Aspergillaceae</taxon>
        <taxon>Aspergillus</taxon>
        <taxon>Aspergillus subgen. Nidulantes</taxon>
    </lineage>
</organism>
<dbReference type="RefSeq" id="XP_070889547.1">
    <property type="nucleotide sequence ID" value="XM_071028218.1"/>
</dbReference>
<dbReference type="GeneID" id="98143290"/>
<protein>
    <submittedName>
        <fullName evidence="1">Uncharacterized protein</fullName>
    </submittedName>
</protein>
<keyword evidence="2" id="KW-1185">Reference proteome</keyword>
<name>A0ABR4M2X8_9EURO</name>
<gene>
    <name evidence="1" type="ORF">BJX67DRAFT_344114</name>
</gene>
<proteinExistence type="predicted"/>
<dbReference type="EMBL" id="JBFXLQ010000005">
    <property type="protein sequence ID" value="KAL2870568.1"/>
    <property type="molecule type" value="Genomic_DNA"/>
</dbReference>
<evidence type="ECO:0000313" key="1">
    <source>
        <dbReference type="EMBL" id="KAL2870568.1"/>
    </source>
</evidence>
<evidence type="ECO:0000313" key="2">
    <source>
        <dbReference type="Proteomes" id="UP001610432"/>
    </source>
</evidence>
<sequence length="84" mass="9658">MYALVDCMFIKGLKGLYKRKVEQELLLQLNASSFPSVIVEIYKSTLSQDRGLRDLVVRVTMHLSRVAVQADYLLLDQKVTMIRP</sequence>
<comment type="caution">
    <text evidence="1">The sequence shown here is derived from an EMBL/GenBank/DDBJ whole genome shotgun (WGS) entry which is preliminary data.</text>
</comment>
<dbReference type="Proteomes" id="UP001610432">
    <property type="component" value="Unassembled WGS sequence"/>
</dbReference>